<dbReference type="HOGENOM" id="CLU_039297_0_0_2"/>
<protein>
    <recommendedName>
        <fullName evidence="3">PIN domain-containing protein</fullName>
    </recommendedName>
</protein>
<accession>A7IAQ1</accession>
<evidence type="ECO:0000313" key="2">
    <source>
        <dbReference type="Proteomes" id="UP000002408"/>
    </source>
</evidence>
<reference evidence="2" key="1">
    <citation type="journal article" date="2015" name="Microbiology">
        <title>Genome of Methanoregula boonei 6A8 reveals adaptations to oligotrophic peatland environments.</title>
        <authorList>
            <person name="Braeuer S."/>
            <person name="Cadillo-Quiroz H."/>
            <person name="Kyrpides N."/>
            <person name="Woyke T."/>
            <person name="Goodwin L."/>
            <person name="Detter C."/>
            <person name="Podell S."/>
            <person name="Yavitt J.B."/>
            <person name="Zinder S.H."/>
        </authorList>
    </citation>
    <scope>NUCLEOTIDE SEQUENCE [LARGE SCALE GENOMIC DNA]</scope>
    <source>
        <strain evidence="2">DSM 21154 / JCM 14090 / 6A8</strain>
    </source>
</reference>
<dbReference type="AlphaFoldDB" id="A7IAQ1"/>
<dbReference type="InterPro" id="IPR029060">
    <property type="entry name" value="PIN-like_dom_sf"/>
</dbReference>
<dbReference type="EMBL" id="CP000780">
    <property type="protein sequence ID" value="ABS56812.1"/>
    <property type="molecule type" value="Genomic_DNA"/>
</dbReference>
<dbReference type="Proteomes" id="UP000002408">
    <property type="component" value="Chromosome"/>
</dbReference>
<evidence type="ECO:0008006" key="3">
    <source>
        <dbReference type="Google" id="ProtNLM"/>
    </source>
</evidence>
<dbReference type="CDD" id="cd18699">
    <property type="entry name" value="PIN_VapC_like"/>
    <property type="match status" value="1"/>
</dbReference>
<evidence type="ECO:0000313" key="1">
    <source>
        <dbReference type="EMBL" id="ABS56812.1"/>
    </source>
</evidence>
<gene>
    <name evidence="1" type="ordered locus">Mboo_2298</name>
</gene>
<dbReference type="STRING" id="456442.Mboo_2298"/>
<keyword evidence="2" id="KW-1185">Reference proteome</keyword>
<sequence length="503" mass="58523">MKLLLDTNIILHREGKNPINPDIGKLFSWIDRLGYQKCVHQITVDEIKKIQDQKVRTAFLVKLESYHILPTVAPIHTDVKKVSDHWDTKSNDLNDTLLLNEVYAGRVDLLLTEDKKIHKKASDLGINGKIFTIDSLLEKLTSENPDFVDYKVLAIKKEFFGNIDITDEFFNSLREDYSDFNEWFNRKSDEIAYVCMLEKKVLAFLYMKVETEKESYSDITPIFKPNKRLKIGTFKVKLNGYILGERFLKIIFDNALHQSVKEIYVTIFPKRPEQERLIQLLTDFGFTPHGIKTSKYGEELVYVRDFSPKVSLNTPKTTYPYLSKNARKFIVPIYPAYHTSLLPDSILQRESPADFIENEPHRNAISKVYISRSYRKDLQSGDVIIFYRTGGYHQSVITTIGIVENVHKNIQSLEDFVWICRKRSVFSANELKEQWDKYPTIRPFVVNFLYAYSFPKRLTLQRLIQLGIITDIHSAPRGFELISEEAFEKIVLETGTDGHIIIN</sequence>
<dbReference type="SUPFAM" id="SSF88723">
    <property type="entry name" value="PIN domain-like"/>
    <property type="match status" value="1"/>
</dbReference>
<proteinExistence type="predicted"/>
<organism evidence="1 2">
    <name type="scientific">Methanoregula boonei (strain DSM 21154 / JCM 14090 / 6A8)</name>
    <dbReference type="NCBI Taxonomy" id="456442"/>
    <lineage>
        <taxon>Archaea</taxon>
        <taxon>Methanobacteriati</taxon>
        <taxon>Methanobacteriota</taxon>
        <taxon>Stenosarchaea group</taxon>
        <taxon>Methanomicrobia</taxon>
        <taxon>Methanomicrobiales</taxon>
        <taxon>Methanoregulaceae</taxon>
        <taxon>Methanoregula</taxon>
    </lineage>
</organism>
<dbReference type="eggNOG" id="arCOG06636">
    <property type="taxonomic scope" value="Archaea"/>
</dbReference>
<name>A7IAQ1_METB6</name>
<dbReference type="KEGG" id="mbn:Mboo_2298"/>